<protein>
    <submittedName>
        <fullName evidence="1">Uncharacterized protein</fullName>
    </submittedName>
</protein>
<proteinExistence type="predicted"/>
<gene>
    <name evidence="1" type="ORF">LAESUDRAFT_385352</name>
</gene>
<dbReference type="Proteomes" id="UP000076871">
    <property type="component" value="Unassembled WGS sequence"/>
</dbReference>
<dbReference type="EMBL" id="KV427647">
    <property type="protein sequence ID" value="KZT03112.1"/>
    <property type="molecule type" value="Genomic_DNA"/>
</dbReference>
<dbReference type="AlphaFoldDB" id="A0A165CN38"/>
<keyword evidence="2" id="KW-1185">Reference proteome</keyword>
<name>A0A165CN38_9APHY</name>
<evidence type="ECO:0000313" key="1">
    <source>
        <dbReference type="EMBL" id="KZT03112.1"/>
    </source>
</evidence>
<accession>A0A165CN38</accession>
<dbReference type="RefSeq" id="XP_040760852.1">
    <property type="nucleotide sequence ID" value="XM_040902268.1"/>
</dbReference>
<sequence length="161" mass="18394">MVALSLTHSLAAYCLLCPHQLSVRRDYMNHAHVKRSSCWGLATLGSVRFRIVSDLESRPNHCTTQAYLNTTTQLKSRDLLSVDQDPCAYLQARAFSPQHSVLQSARDLPRLPWRHQDALSLLSRRRRLYRRQSRISTCREVCAAPCRLKLASSSRTNCSRV</sequence>
<dbReference type="GeneID" id="63819299"/>
<organism evidence="1 2">
    <name type="scientific">Laetiporus sulphureus 93-53</name>
    <dbReference type="NCBI Taxonomy" id="1314785"/>
    <lineage>
        <taxon>Eukaryota</taxon>
        <taxon>Fungi</taxon>
        <taxon>Dikarya</taxon>
        <taxon>Basidiomycota</taxon>
        <taxon>Agaricomycotina</taxon>
        <taxon>Agaricomycetes</taxon>
        <taxon>Polyporales</taxon>
        <taxon>Laetiporus</taxon>
    </lineage>
</organism>
<evidence type="ECO:0000313" key="2">
    <source>
        <dbReference type="Proteomes" id="UP000076871"/>
    </source>
</evidence>
<dbReference type="InParanoid" id="A0A165CN38"/>
<reference evidence="1 2" key="1">
    <citation type="journal article" date="2016" name="Mol. Biol. Evol.">
        <title>Comparative Genomics of Early-Diverging Mushroom-Forming Fungi Provides Insights into the Origins of Lignocellulose Decay Capabilities.</title>
        <authorList>
            <person name="Nagy L.G."/>
            <person name="Riley R."/>
            <person name="Tritt A."/>
            <person name="Adam C."/>
            <person name="Daum C."/>
            <person name="Floudas D."/>
            <person name="Sun H."/>
            <person name="Yadav J.S."/>
            <person name="Pangilinan J."/>
            <person name="Larsson K.H."/>
            <person name="Matsuura K."/>
            <person name="Barry K."/>
            <person name="Labutti K."/>
            <person name="Kuo R."/>
            <person name="Ohm R.A."/>
            <person name="Bhattacharya S.S."/>
            <person name="Shirouzu T."/>
            <person name="Yoshinaga Y."/>
            <person name="Martin F.M."/>
            <person name="Grigoriev I.V."/>
            <person name="Hibbett D.S."/>
        </authorList>
    </citation>
    <scope>NUCLEOTIDE SEQUENCE [LARGE SCALE GENOMIC DNA]</scope>
    <source>
        <strain evidence="1 2">93-53</strain>
    </source>
</reference>